<sequence>MRVFVTGASGWIGSALVTELLTHGHTVVGLARSPRSAAVLTDLGAEVVRGTIDDVGVVAATAAASDGVAHLAFQHDIAFTGGFEQAATADRAVVDAVGAALAGSGKPFTIAAGLLGLAPGKRVTERDGHETVVVEPGHPAAGPALRRANAEAALALSAHGVRSSVVRLSPTVHGRGDQGFMATIARIARDAGFAGYLGDGANRWPAIHRSDAARLFRLALEEAPAGATLHGCGEEGVPMRAVAEAIGRQLDVPVRSVPPADAAAHFSWMATFIGLDAPASNTETRKLLGWEPTGPGLIQDLDAGCYTDAA</sequence>
<dbReference type="Gene3D" id="3.40.50.720">
    <property type="entry name" value="NAD(P)-binding Rossmann-like Domain"/>
    <property type="match status" value="1"/>
</dbReference>
<evidence type="ECO:0000259" key="1">
    <source>
        <dbReference type="Pfam" id="PF01370"/>
    </source>
</evidence>
<dbReference type="InterPro" id="IPR001509">
    <property type="entry name" value="Epimerase_deHydtase"/>
</dbReference>
<name>A0A3M2L3Q2_9NOCA</name>
<dbReference type="OrthoDB" id="9787292at2"/>
<dbReference type="Proteomes" id="UP000279275">
    <property type="component" value="Unassembled WGS sequence"/>
</dbReference>
<feature type="domain" description="NAD-dependent epimerase/dehydratase" evidence="1">
    <location>
        <begin position="3"/>
        <end position="77"/>
    </location>
</feature>
<gene>
    <name evidence="2" type="ORF">EBN03_15270</name>
</gene>
<evidence type="ECO:0000313" key="3">
    <source>
        <dbReference type="Proteomes" id="UP000279275"/>
    </source>
</evidence>
<dbReference type="Pfam" id="PF01370">
    <property type="entry name" value="Epimerase"/>
    <property type="match status" value="1"/>
</dbReference>
<dbReference type="PANTHER" id="PTHR48079">
    <property type="entry name" value="PROTEIN YEEZ"/>
    <property type="match status" value="1"/>
</dbReference>
<accession>A0A3M2L3Q2</accession>
<comment type="caution">
    <text evidence="2">The sequence shown here is derived from an EMBL/GenBank/DDBJ whole genome shotgun (WGS) entry which is preliminary data.</text>
</comment>
<dbReference type="InterPro" id="IPR051783">
    <property type="entry name" value="NAD(P)-dependent_oxidoreduct"/>
</dbReference>
<dbReference type="CDD" id="cd05262">
    <property type="entry name" value="SDR_a7"/>
    <property type="match status" value="1"/>
</dbReference>
<organism evidence="2 3">
    <name type="scientific">Nocardia stercoris</name>
    <dbReference type="NCBI Taxonomy" id="2483361"/>
    <lineage>
        <taxon>Bacteria</taxon>
        <taxon>Bacillati</taxon>
        <taxon>Actinomycetota</taxon>
        <taxon>Actinomycetes</taxon>
        <taxon>Mycobacteriales</taxon>
        <taxon>Nocardiaceae</taxon>
        <taxon>Nocardia</taxon>
    </lineage>
</organism>
<protein>
    <submittedName>
        <fullName evidence="2">SDR family oxidoreductase</fullName>
    </submittedName>
</protein>
<reference evidence="2 3" key="1">
    <citation type="submission" date="2018-10" db="EMBL/GenBank/DDBJ databases">
        <title>Isolation from cow dung.</title>
        <authorList>
            <person name="Ling L."/>
        </authorList>
    </citation>
    <scope>NUCLEOTIDE SEQUENCE [LARGE SCALE GENOMIC DNA]</scope>
    <source>
        <strain evidence="2 3">NEAU-LL90</strain>
    </source>
</reference>
<dbReference type="PANTHER" id="PTHR48079:SF6">
    <property type="entry name" value="NAD(P)-BINDING DOMAIN-CONTAINING PROTEIN-RELATED"/>
    <property type="match status" value="1"/>
</dbReference>
<dbReference type="EMBL" id="RFFH01000005">
    <property type="protein sequence ID" value="RMI32332.1"/>
    <property type="molecule type" value="Genomic_DNA"/>
</dbReference>
<evidence type="ECO:0000313" key="2">
    <source>
        <dbReference type="EMBL" id="RMI32332.1"/>
    </source>
</evidence>
<dbReference type="InterPro" id="IPR036291">
    <property type="entry name" value="NAD(P)-bd_dom_sf"/>
</dbReference>
<proteinExistence type="predicted"/>
<dbReference type="RefSeq" id="WP_122188674.1">
    <property type="nucleotide sequence ID" value="NZ_RFFH01000005.1"/>
</dbReference>
<keyword evidence="3" id="KW-1185">Reference proteome</keyword>
<dbReference type="GO" id="GO:0004029">
    <property type="term" value="F:aldehyde dehydrogenase (NAD+) activity"/>
    <property type="evidence" value="ECO:0007669"/>
    <property type="project" value="TreeGrafter"/>
</dbReference>
<dbReference type="GO" id="GO:0005737">
    <property type="term" value="C:cytoplasm"/>
    <property type="evidence" value="ECO:0007669"/>
    <property type="project" value="TreeGrafter"/>
</dbReference>
<dbReference type="SUPFAM" id="SSF51735">
    <property type="entry name" value="NAD(P)-binding Rossmann-fold domains"/>
    <property type="match status" value="1"/>
</dbReference>
<dbReference type="AlphaFoldDB" id="A0A3M2L3Q2"/>